<dbReference type="NCBIfam" id="TIGR00043">
    <property type="entry name" value="rRNA maturation RNase YbeY"/>
    <property type="match status" value="1"/>
</dbReference>
<gene>
    <name evidence="8" type="primary">ybeY</name>
    <name evidence="9" type="ORF">CWE13_03495</name>
</gene>
<comment type="caution">
    <text evidence="9">The sequence shown here is derived from an EMBL/GenBank/DDBJ whole genome shotgun (WGS) entry which is preliminary data.</text>
</comment>
<evidence type="ECO:0000256" key="5">
    <source>
        <dbReference type="ARBA" id="ARBA00022759"/>
    </source>
</evidence>
<protein>
    <recommendedName>
        <fullName evidence="8">Endoribonuclease YbeY</fullName>
        <ecNumber evidence="8">3.1.-.-</ecNumber>
    </recommendedName>
</protein>
<accession>A0A432WYI3</accession>
<comment type="similarity">
    <text evidence="1 8">Belongs to the endoribonuclease YbeY family.</text>
</comment>
<keyword evidence="2 8" id="KW-0690">Ribosome biogenesis</keyword>
<comment type="subcellular location">
    <subcellularLocation>
        <location evidence="8">Cytoplasm</location>
    </subcellularLocation>
</comment>
<keyword evidence="10" id="KW-1185">Reference proteome</keyword>
<dbReference type="GO" id="GO:0004521">
    <property type="term" value="F:RNA endonuclease activity"/>
    <property type="evidence" value="ECO:0007669"/>
    <property type="project" value="UniProtKB-UniRule"/>
</dbReference>
<dbReference type="Proteomes" id="UP000286934">
    <property type="component" value="Unassembled WGS sequence"/>
</dbReference>
<evidence type="ECO:0000256" key="8">
    <source>
        <dbReference type="HAMAP-Rule" id="MF_00009"/>
    </source>
</evidence>
<dbReference type="InterPro" id="IPR023091">
    <property type="entry name" value="MetalPrtase_cat_dom_sf_prd"/>
</dbReference>
<dbReference type="InterPro" id="IPR002036">
    <property type="entry name" value="YbeY"/>
</dbReference>
<evidence type="ECO:0000313" key="9">
    <source>
        <dbReference type="EMBL" id="RUO38858.1"/>
    </source>
</evidence>
<keyword evidence="8" id="KW-0698">rRNA processing</keyword>
<dbReference type="GO" id="GO:0005737">
    <property type="term" value="C:cytoplasm"/>
    <property type="evidence" value="ECO:0007669"/>
    <property type="project" value="UniProtKB-SubCell"/>
</dbReference>
<keyword evidence="8" id="KW-0963">Cytoplasm</keyword>
<evidence type="ECO:0000256" key="3">
    <source>
        <dbReference type="ARBA" id="ARBA00022722"/>
    </source>
</evidence>
<sequence>MNYHIDIQRAVNTPELPTDADIIKWASAVLSQHQLVTAEMTIRITDAEEVQTLNREYRGKDKPTNVLSFPFGDELPDEVLLDIPLLGDIVICEPVLQAEANEQNIAFAHHFAHLVVHGTLHLLGYDHIETPEAEEMEALEAEILATFNIPNPYANEQQTPALSNHSRSE</sequence>
<reference evidence="10" key="1">
    <citation type="journal article" date="2018" name="Front. Microbiol.">
        <title>Genome-Based Analysis Reveals the Taxonomy and Diversity of the Family Idiomarinaceae.</title>
        <authorList>
            <person name="Liu Y."/>
            <person name="Lai Q."/>
            <person name="Shao Z."/>
        </authorList>
    </citation>
    <scope>NUCLEOTIDE SEQUENCE [LARGE SCALE GENOMIC DNA]</scope>
    <source>
        <strain evidence="10">AIS</strain>
    </source>
</reference>
<dbReference type="EMBL" id="PIPP01000001">
    <property type="protein sequence ID" value="RUO38858.1"/>
    <property type="molecule type" value="Genomic_DNA"/>
</dbReference>
<dbReference type="AlphaFoldDB" id="A0A432WYI3"/>
<keyword evidence="3 8" id="KW-0540">Nuclease</keyword>
<dbReference type="Gene3D" id="3.40.390.30">
    <property type="entry name" value="Metalloproteases ('zincins'), catalytic domain"/>
    <property type="match status" value="1"/>
</dbReference>
<keyword evidence="7 8" id="KW-0862">Zinc</keyword>
<comment type="cofactor">
    <cofactor evidence="8">
        <name>Zn(2+)</name>
        <dbReference type="ChEBI" id="CHEBI:29105"/>
    </cofactor>
    <text evidence="8">Binds 1 zinc ion.</text>
</comment>
<dbReference type="Pfam" id="PF02130">
    <property type="entry name" value="YbeY"/>
    <property type="match status" value="1"/>
</dbReference>
<dbReference type="EC" id="3.1.-.-" evidence="8"/>
<dbReference type="GO" id="GO:0008270">
    <property type="term" value="F:zinc ion binding"/>
    <property type="evidence" value="ECO:0007669"/>
    <property type="project" value="UniProtKB-UniRule"/>
</dbReference>
<evidence type="ECO:0000256" key="7">
    <source>
        <dbReference type="ARBA" id="ARBA00022833"/>
    </source>
</evidence>
<dbReference type="PANTHER" id="PTHR46986:SF1">
    <property type="entry name" value="ENDORIBONUCLEASE YBEY, CHLOROPLASTIC"/>
    <property type="match status" value="1"/>
</dbReference>
<evidence type="ECO:0000256" key="1">
    <source>
        <dbReference type="ARBA" id="ARBA00010875"/>
    </source>
</evidence>
<evidence type="ECO:0000256" key="4">
    <source>
        <dbReference type="ARBA" id="ARBA00022723"/>
    </source>
</evidence>
<feature type="binding site" evidence="8">
    <location>
        <position position="117"/>
    </location>
    <ligand>
        <name>Zn(2+)</name>
        <dbReference type="ChEBI" id="CHEBI:29105"/>
        <note>catalytic</note>
    </ligand>
</feature>
<proteinExistence type="inferred from homology"/>
<dbReference type="SUPFAM" id="SSF55486">
    <property type="entry name" value="Metalloproteases ('zincins'), catalytic domain"/>
    <property type="match status" value="1"/>
</dbReference>
<dbReference type="GO" id="GO:0006364">
    <property type="term" value="P:rRNA processing"/>
    <property type="evidence" value="ECO:0007669"/>
    <property type="project" value="UniProtKB-UniRule"/>
</dbReference>
<feature type="binding site" evidence="8">
    <location>
        <position position="127"/>
    </location>
    <ligand>
        <name>Zn(2+)</name>
        <dbReference type="ChEBI" id="CHEBI:29105"/>
        <note>catalytic</note>
    </ligand>
</feature>
<comment type="function">
    <text evidence="8">Single strand-specific metallo-endoribonuclease involved in late-stage 70S ribosome quality control and in maturation of the 3' terminus of the 16S rRNA.</text>
</comment>
<dbReference type="PANTHER" id="PTHR46986">
    <property type="entry name" value="ENDORIBONUCLEASE YBEY, CHLOROPLASTIC"/>
    <property type="match status" value="1"/>
</dbReference>
<keyword evidence="4 8" id="KW-0479">Metal-binding</keyword>
<dbReference type="InterPro" id="IPR020549">
    <property type="entry name" value="YbeY_CS"/>
</dbReference>
<organism evidence="9 10">
    <name type="scientific">Aliidiomarina shirensis</name>
    <dbReference type="NCBI Taxonomy" id="1048642"/>
    <lineage>
        <taxon>Bacteria</taxon>
        <taxon>Pseudomonadati</taxon>
        <taxon>Pseudomonadota</taxon>
        <taxon>Gammaproteobacteria</taxon>
        <taxon>Alteromonadales</taxon>
        <taxon>Idiomarinaceae</taxon>
        <taxon>Aliidiomarina</taxon>
    </lineage>
</organism>
<dbReference type="PROSITE" id="PS01306">
    <property type="entry name" value="UPF0054"/>
    <property type="match status" value="1"/>
</dbReference>
<feature type="binding site" evidence="8">
    <location>
        <position position="121"/>
    </location>
    <ligand>
        <name>Zn(2+)</name>
        <dbReference type="ChEBI" id="CHEBI:29105"/>
        <note>catalytic</note>
    </ligand>
</feature>
<evidence type="ECO:0000256" key="2">
    <source>
        <dbReference type="ARBA" id="ARBA00022517"/>
    </source>
</evidence>
<evidence type="ECO:0000313" key="10">
    <source>
        <dbReference type="Proteomes" id="UP000286934"/>
    </source>
</evidence>
<keyword evidence="6 8" id="KW-0378">Hydrolase</keyword>
<dbReference type="HAMAP" id="MF_00009">
    <property type="entry name" value="Endoribonucl_YbeY"/>
    <property type="match status" value="1"/>
</dbReference>
<dbReference type="OrthoDB" id="9807740at2"/>
<evidence type="ECO:0000256" key="6">
    <source>
        <dbReference type="ARBA" id="ARBA00022801"/>
    </source>
</evidence>
<keyword evidence="5 8" id="KW-0255">Endonuclease</keyword>
<dbReference type="GO" id="GO:0004222">
    <property type="term" value="F:metalloendopeptidase activity"/>
    <property type="evidence" value="ECO:0007669"/>
    <property type="project" value="InterPro"/>
</dbReference>
<name>A0A432WYI3_9GAMM</name>
<dbReference type="RefSeq" id="WP_126805933.1">
    <property type="nucleotide sequence ID" value="NZ_PIPP01000001.1"/>
</dbReference>